<evidence type="ECO:0000256" key="8">
    <source>
        <dbReference type="ARBA" id="ARBA00022946"/>
    </source>
</evidence>
<dbReference type="InterPro" id="IPR005121">
    <property type="entry name" value="Fdx_antiC-bd"/>
</dbReference>
<feature type="domain" description="FDX-ACB" evidence="14">
    <location>
        <begin position="358"/>
        <end position="449"/>
    </location>
</feature>
<name>A0ABM1TP64_LIMPO</name>
<comment type="catalytic activity">
    <reaction evidence="12">
        <text>tRNA(Phe) + L-phenylalanine + ATP = L-phenylalanyl-tRNA(Phe) + AMP + diphosphate + H(+)</text>
        <dbReference type="Rhea" id="RHEA:19413"/>
        <dbReference type="Rhea" id="RHEA-COMP:9668"/>
        <dbReference type="Rhea" id="RHEA-COMP:9699"/>
        <dbReference type="ChEBI" id="CHEBI:15378"/>
        <dbReference type="ChEBI" id="CHEBI:30616"/>
        <dbReference type="ChEBI" id="CHEBI:33019"/>
        <dbReference type="ChEBI" id="CHEBI:58095"/>
        <dbReference type="ChEBI" id="CHEBI:78442"/>
        <dbReference type="ChEBI" id="CHEBI:78531"/>
        <dbReference type="ChEBI" id="CHEBI:456215"/>
        <dbReference type="EC" id="6.1.1.20"/>
    </reaction>
</comment>
<evidence type="ECO:0000259" key="14">
    <source>
        <dbReference type="PROSITE" id="PS51447"/>
    </source>
</evidence>
<comment type="similarity">
    <text evidence="2">Belongs to the class-II aminoacyl-tRNA synthetase family.</text>
</comment>
<evidence type="ECO:0000256" key="1">
    <source>
        <dbReference type="ARBA" id="ARBA00004305"/>
    </source>
</evidence>
<evidence type="ECO:0000256" key="12">
    <source>
        <dbReference type="ARBA" id="ARBA00049255"/>
    </source>
</evidence>
<dbReference type="GO" id="GO:0016874">
    <property type="term" value="F:ligase activity"/>
    <property type="evidence" value="ECO:0007669"/>
    <property type="project" value="UniProtKB-KW"/>
</dbReference>
<dbReference type="InterPro" id="IPR002319">
    <property type="entry name" value="Phenylalanyl-tRNA_Synthase"/>
</dbReference>
<keyword evidence="10" id="KW-0030">Aminoacyl-tRNA synthetase</keyword>
<dbReference type="Proteomes" id="UP000694941">
    <property type="component" value="Unplaced"/>
</dbReference>
<dbReference type="NCBIfam" id="TIGR00469">
    <property type="entry name" value="pheS_mito"/>
    <property type="match status" value="1"/>
</dbReference>
<dbReference type="InterPro" id="IPR006195">
    <property type="entry name" value="aa-tRNA-synth_II"/>
</dbReference>
<dbReference type="PANTHER" id="PTHR11538">
    <property type="entry name" value="PHENYLALANYL-TRNA SYNTHETASE"/>
    <property type="match status" value="1"/>
</dbReference>
<proteinExistence type="inferred from homology"/>
<keyword evidence="8" id="KW-0809">Transit peptide</keyword>
<evidence type="ECO:0000256" key="2">
    <source>
        <dbReference type="ARBA" id="ARBA00008226"/>
    </source>
</evidence>
<keyword evidence="15" id="KW-1185">Reference proteome</keyword>
<dbReference type="InterPro" id="IPR036690">
    <property type="entry name" value="Fdx_antiC-bd_sf"/>
</dbReference>
<dbReference type="RefSeq" id="XP_022257670.1">
    <property type="nucleotide sequence ID" value="XM_022401962.1"/>
</dbReference>
<keyword evidence="7" id="KW-0648">Protein biosynthesis</keyword>
<dbReference type="PROSITE" id="PS51447">
    <property type="entry name" value="FDX_ACB"/>
    <property type="match status" value="1"/>
</dbReference>
<dbReference type="GeneID" id="106473553"/>
<keyword evidence="5" id="KW-0547">Nucleotide-binding</keyword>
<evidence type="ECO:0000256" key="9">
    <source>
        <dbReference type="ARBA" id="ARBA00023128"/>
    </source>
</evidence>
<comment type="subcellular location">
    <subcellularLocation>
        <location evidence="1">Mitochondrion matrix</location>
    </subcellularLocation>
</comment>
<dbReference type="SUPFAM" id="SSF55681">
    <property type="entry name" value="Class II aaRS and biotin synthetases"/>
    <property type="match status" value="1"/>
</dbReference>
<keyword evidence="9" id="KW-0496">Mitochondrion</keyword>
<evidence type="ECO:0000259" key="13">
    <source>
        <dbReference type="PROSITE" id="PS50862"/>
    </source>
</evidence>
<sequence length="449" mass="52725">MNRCSCTMICTRMTGNIMTVYQVTHCMLTRTCSRYASSTCYQTTSSLCEKAITLNGTEYPRDCYTNVSDRILNLIGKNLHHKQYHPLCLLKQRIVNFIYSKFVNSRGNPIFSVHDNLNPVVTLEQNFDNLLVPHDHPSRRLSDSYYINSKFMLRAHTSAHQHDLIKCGLDNFLVFGDVYRRDEIDSTHYPVFHQMEGVRLCGVSEFTQKYLTVERCSTYWSSFETKSLTDDLQFEWKHIITDESISVDRRIFLVLLSDFEYQWTDTYFPFTHPSWELEIKHKNDWLEVLGCGIIEQRILEKAGAGHKIGWAAGLGLERLAMKLYDIPDIRLFWSTDSGFLVQFHTDNPDRQISFKPFSHYPQCINDISFWIPEEYSSNDFYDLVRSVGGDIIEQVTLVDVFTHPRTKRTSHCYRIVYRHMEKTLTQQEVNEIHTRIEEASRKKLHVEIR</sequence>
<dbReference type="EC" id="6.1.1.20" evidence="3"/>
<keyword evidence="6" id="KW-0067">ATP-binding</keyword>
<dbReference type="SMART" id="SM00896">
    <property type="entry name" value="FDX-ACB"/>
    <property type="match status" value="1"/>
</dbReference>
<protein>
    <recommendedName>
        <fullName evidence="3">phenylalanine--tRNA ligase</fullName>
        <ecNumber evidence="3">6.1.1.20</ecNumber>
    </recommendedName>
    <alternativeName>
        <fullName evidence="11">Phenylalanyl-tRNA synthetase</fullName>
    </alternativeName>
</protein>
<gene>
    <name evidence="16" type="primary">LOC106473553</name>
</gene>
<evidence type="ECO:0000256" key="11">
    <source>
        <dbReference type="ARBA" id="ARBA00031194"/>
    </source>
</evidence>
<keyword evidence="4 16" id="KW-0436">Ligase</keyword>
<evidence type="ECO:0000256" key="7">
    <source>
        <dbReference type="ARBA" id="ARBA00022917"/>
    </source>
</evidence>
<dbReference type="Gene3D" id="3.30.930.10">
    <property type="entry name" value="Bira Bifunctional Protein, Domain 2"/>
    <property type="match status" value="1"/>
</dbReference>
<dbReference type="SUPFAM" id="SSF54991">
    <property type="entry name" value="Anticodon-binding domain of PheRS"/>
    <property type="match status" value="1"/>
</dbReference>
<dbReference type="InterPro" id="IPR004530">
    <property type="entry name" value="Phe-tRNA-synth_IIc_mito"/>
</dbReference>
<evidence type="ECO:0000256" key="3">
    <source>
        <dbReference type="ARBA" id="ARBA00012814"/>
    </source>
</evidence>
<dbReference type="PANTHER" id="PTHR11538:SF41">
    <property type="entry name" value="PHENYLALANINE--TRNA LIGASE, MITOCHONDRIAL"/>
    <property type="match status" value="1"/>
</dbReference>
<dbReference type="PROSITE" id="PS50862">
    <property type="entry name" value="AA_TRNA_LIGASE_II"/>
    <property type="match status" value="1"/>
</dbReference>
<evidence type="ECO:0000256" key="5">
    <source>
        <dbReference type="ARBA" id="ARBA00022741"/>
    </source>
</evidence>
<accession>A0ABM1TP64</accession>
<dbReference type="InterPro" id="IPR045864">
    <property type="entry name" value="aa-tRNA-synth_II/BPL/LPL"/>
</dbReference>
<evidence type="ECO:0000313" key="16">
    <source>
        <dbReference type="RefSeq" id="XP_022257670.1"/>
    </source>
</evidence>
<dbReference type="Gene3D" id="3.30.70.380">
    <property type="entry name" value="Ferrodoxin-fold anticodon-binding domain"/>
    <property type="match status" value="1"/>
</dbReference>
<evidence type="ECO:0000256" key="6">
    <source>
        <dbReference type="ARBA" id="ARBA00022840"/>
    </source>
</evidence>
<feature type="domain" description="Aminoacyl-transfer RNA synthetases class-II family profile" evidence="13">
    <location>
        <begin position="175"/>
        <end position="356"/>
    </location>
</feature>
<dbReference type="Pfam" id="PF01409">
    <property type="entry name" value="tRNA-synt_2d"/>
    <property type="match status" value="2"/>
</dbReference>
<reference evidence="16" key="1">
    <citation type="submission" date="2025-08" db="UniProtKB">
        <authorList>
            <consortium name="RefSeq"/>
        </authorList>
    </citation>
    <scope>IDENTIFICATION</scope>
    <source>
        <tissue evidence="16">Muscle</tissue>
    </source>
</reference>
<evidence type="ECO:0000256" key="10">
    <source>
        <dbReference type="ARBA" id="ARBA00023146"/>
    </source>
</evidence>
<dbReference type="Pfam" id="PF03147">
    <property type="entry name" value="FDX-ACB"/>
    <property type="match status" value="1"/>
</dbReference>
<evidence type="ECO:0000256" key="4">
    <source>
        <dbReference type="ARBA" id="ARBA00022598"/>
    </source>
</evidence>
<organism evidence="15 16">
    <name type="scientific">Limulus polyphemus</name>
    <name type="common">Atlantic horseshoe crab</name>
    <dbReference type="NCBI Taxonomy" id="6850"/>
    <lineage>
        <taxon>Eukaryota</taxon>
        <taxon>Metazoa</taxon>
        <taxon>Ecdysozoa</taxon>
        <taxon>Arthropoda</taxon>
        <taxon>Chelicerata</taxon>
        <taxon>Merostomata</taxon>
        <taxon>Xiphosura</taxon>
        <taxon>Limulidae</taxon>
        <taxon>Limulus</taxon>
    </lineage>
</organism>
<evidence type="ECO:0000313" key="15">
    <source>
        <dbReference type="Proteomes" id="UP000694941"/>
    </source>
</evidence>